<proteinExistence type="predicted"/>
<dbReference type="EMBL" id="ML210342">
    <property type="protein sequence ID" value="TFK19405.1"/>
    <property type="molecule type" value="Genomic_DNA"/>
</dbReference>
<accession>A0A5C3KHP4</accession>
<name>A0A5C3KHP4_COPMA</name>
<evidence type="ECO:0000313" key="2">
    <source>
        <dbReference type="Proteomes" id="UP000307440"/>
    </source>
</evidence>
<dbReference type="Proteomes" id="UP000307440">
    <property type="component" value="Unassembled WGS sequence"/>
</dbReference>
<reference evidence="1 2" key="1">
    <citation type="journal article" date="2019" name="Nat. Ecol. Evol.">
        <title>Megaphylogeny resolves global patterns of mushroom evolution.</title>
        <authorList>
            <person name="Varga T."/>
            <person name="Krizsan K."/>
            <person name="Foldi C."/>
            <person name="Dima B."/>
            <person name="Sanchez-Garcia M."/>
            <person name="Sanchez-Ramirez S."/>
            <person name="Szollosi G.J."/>
            <person name="Szarkandi J.G."/>
            <person name="Papp V."/>
            <person name="Albert L."/>
            <person name="Andreopoulos W."/>
            <person name="Angelini C."/>
            <person name="Antonin V."/>
            <person name="Barry K.W."/>
            <person name="Bougher N.L."/>
            <person name="Buchanan P."/>
            <person name="Buyck B."/>
            <person name="Bense V."/>
            <person name="Catcheside P."/>
            <person name="Chovatia M."/>
            <person name="Cooper J."/>
            <person name="Damon W."/>
            <person name="Desjardin D."/>
            <person name="Finy P."/>
            <person name="Geml J."/>
            <person name="Haridas S."/>
            <person name="Hughes K."/>
            <person name="Justo A."/>
            <person name="Karasinski D."/>
            <person name="Kautmanova I."/>
            <person name="Kiss B."/>
            <person name="Kocsube S."/>
            <person name="Kotiranta H."/>
            <person name="LaButti K.M."/>
            <person name="Lechner B.E."/>
            <person name="Liimatainen K."/>
            <person name="Lipzen A."/>
            <person name="Lukacs Z."/>
            <person name="Mihaltcheva S."/>
            <person name="Morgado L.N."/>
            <person name="Niskanen T."/>
            <person name="Noordeloos M.E."/>
            <person name="Ohm R.A."/>
            <person name="Ortiz-Santana B."/>
            <person name="Ovrebo C."/>
            <person name="Racz N."/>
            <person name="Riley R."/>
            <person name="Savchenko A."/>
            <person name="Shiryaev A."/>
            <person name="Soop K."/>
            <person name="Spirin V."/>
            <person name="Szebenyi C."/>
            <person name="Tomsovsky M."/>
            <person name="Tulloss R.E."/>
            <person name="Uehling J."/>
            <person name="Grigoriev I.V."/>
            <person name="Vagvolgyi C."/>
            <person name="Papp T."/>
            <person name="Martin F.M."/>
            <person name="Miettinen O."/>
            <person name="Hibbett D.S."/>
            <person name="Nagy L.G."/>
        </authorList>
    </citation>
    <scope>NUCLEOTIDE SEQUENCE [LARGE SCALE GENOMIC DNA]</scope>
    <source>
        <strain evidence="1 2">CBS 121175</strain>
    </source>
</reference>
<gene>
    <name evidence="1" type="ORF">FA15DRAFT_176200</name>
</gene>
<evidence type="ECO:0000313" key="1">
    <source>
        <dbReference type="EMBL" id="TFK19405.1"/>
    </source>
</evidence>
<organism evidence="1 2">
    <name type="scientific">Coprinopsis marcescibilis</name>
    <name type="common">Agaric fungus</name>
    <name type="synonym">Psathyrella marcescibilis</name>
    <dbReference type="NCBI Taxonomy" id="230819"/>
    <lineage>
        <taxon>Eukaryota</taxon>
        <taxon>Fungi</taxon>
        <taxon>Dikarya</taxon>
        <taxon>Basidiomycota</taxon>
        <taxon>Agaricomycotina</taxon>
        <taxon>Agaricomycetes</taxon>
        <taxon>Agaricomycetidae</taxon>
        <taxon>Agaricales</taxon>
        <taxon>Agaricineae</taxon>
        <taxon>Psathyrellaceae</taxon>
        <taxon>Coprinopsis</taxon>
    </lineage>
</organism>
<keyword evidence="2" id="KW-1185">Reference proteome</keyword>
<dbReference type="AlphaFoldDB" id="A0A5C3KHP4"/>
<sequence>MSRHPDDCLTIRHFELATLDCQVRILFRVWIFSRARVSSFRSLASPVCNRESQDSARTCLHRTQRLEVSRACSVNTELSAQKTRATPTALYSSCHTCIKSNRKIQVLATCLSIGTTHSSALFLCSEMWMSTCCVHICLLSNGQPNSRVPSLEMMIKYAHHPNDDPPLPASFPASQLGKDPLL</sequence>
<protein>
    <submittedName>
        <fullName evidence="1">Uncharacterized protein</fullName>
    </submittedName>
</protein>